<accession>A0A426XXI1</accession>
<reference evidence="2 3" key="1">
    <citation type="journal article" date="2014" name="Agronomy (Basel)">
        <title>A Draft Genome Sequence for Ensete ventricosum, the Drought-Tolerant Tree Against Hunger.</title>
        <authorList>
            <person name="Harrison J."/>
            <person name="Moore K.A."/>
            <person name="Paszkiewicz K."/>
            <person name="Jones T."/>
            <person name="Grant M."/>
            <person name="Ambacheew D."/>
            <person name="Muzemil S."/>
            <person name="Studholme D.J."/>
        </authorList>
    </citation>
    <scope>NUCLEOTIDE SEQUENCE [LARGE SCALE GENOMIC DNA]</scope>
</reference>
<protein>
    <submittedName>
        <fullName evidence="2">Uncharacterized protein</fullName>
    </submittedName>
</protein>
<name>A0A426XXI1_ENSVE</name>
<dbReference type="AlphaFoldDB" id="A0A426XXI1"/>
<proteinExistence type="predicted"/>
<feature type="region of interest" description="Disordered" evidence="1">
    <location>
        <begin position="153"/>
        <end position="205"/>
    </location>
</feature>
<feature type="compositionally biased region" description="Basic and acidic residues" evidence="1">
    <location>
        <begin position="158"/>
        <end position="169"/>
    </location>
</feature>
<evidence type="ECO:0000313" key="2">
    <source>
        <dbReference type="EMBL" id="RRT44011.1"/>
    </source>
</evidence>
<sequence>MFPNRRLLSRVGPLMTAYTSTVESLGRNAFVVCPLPTLHAKPLRNGAELSVWRPVGGATENELFCLLRYQKKAFFSIGVECRWDFILIEDFLQLFLLQKGSLCLSLLNNNTSPSLRFVAYSASLQPTVPRATFSCLRSAREHGMTTVEWGPKAAAVDRGPDPSHIENPRSKQASSFHVTAYVTSGTNGREPHLGRPPAGARDAKRACTAYVAPRQRVD</sequence>
<comment type="caution">
    <text evidence="2">The sequence shown here is derived from an EMBL/GenBank/DDBJ whole genome shotgun (WGS) entry which is preliminary data.</text>
</comment>
<feature type="compositionally biased region" description="Polar residues" evidence="1">
    <location>
        <begin position="170"/>
        <end position="187"/>
    </location>
</feature>
<evidence type="ECO:0000256" key="1">
    <source>
        <dbReference type="SAM" id="MobiDB-lite"/>
    </source>
</evidence>
<gene>
    <name evidence="2" type="ORF">B296_00028217</name>
</gene>
<organism evidence="2 3">
    <name type="scientific">Ensete ventricosum</name>
    <name type="common">Abyssinian banana</name>
    <name type="synonym">Musa ensete</name>
    <dbReference type="NCBI Taxonomy" id="4639"/>
    <lineage>
        <taxon>Eukaryota</taxon>
        <taxon>Viridiplantae</taxon>
        <taxon>Streptophyta</taxon>
        <taxon>Embryophyta</taxon>
        <taxon>Tracheophyta</taxon>
        <taxon>Spermatophyta</taxon>
        <taxon>Magnoliopsida</taxon>
        <taxon>Liliopsida</taxon>
        <taxon>Zingiberales</taxon>
        <taxon>Musaceae</taxon>
        <taxon>Ensete</taxon>
    </lineage>
</organism>
<dbReference type="Proteomes" id="UP000287651">
    <property type="component" value="Unassembled WGS sequence"/>
</dbReference>
<dbReference type="EMBL" id="AMZH03016756">
    <property type="protein sequence ID" value="RRT44011.1"/>
    <property type="molecule type" value="Genomic_DNA"/>
</dbReference>
<evidence type="ECO:0000313" key="3">
    <source>
        <dbReference type="Proteomes" id="UP000287651"/>
    </source>
</evidence>